<accession>A0A9N9EK39</accession>
<proteinExistence type="predicted"/>
<dbReference type="OrthoDB" id="2483137at2759"/>
<organism evidence="2 3">
    <name type="scientific">Ambispora gerdemannii</name>
    <dbReference type="NCBI Taxonomy" id="144530"/>
    <lineage>
        <taxon>Eukaryota</taxon>
        <taxon>Fungi</taxon>
        <taxon>Fungi incertae sedis</taxon>
        <taxon>Mucoromycota</taxon>
        <taxon>Glomeromycotina</taxon>
        <taxon>Glomeromycetes</taxon>
        <taxon>Archaeosporales</taxon>
        <taxon>Ambisporaceae</taxon>
        <taxon>Ambispora</taxon>
    </lineage>
</organism>
<dbReference type="EMBL" id="CAJVPL010010785">
    <property type="protein sequence ID" value="CAG8682030.1"/>
    <property type="molecule type" value="Genomic_DNA"/>
</dbReference>
<dbReference type="AlphaFoldDB" id="A0A9N9EK39"/>
<evidence type="ECO:0000313" key="3">
    <source>
        <dbReference type="Proteomes" id="UP000789831"/>
    </source>
</evidence>
<feature type="non-terminal residue" evidence="2">
    <location>
        <position position="47"/>
    </location>
</feature>
<gene>
    <name evidence="2" type="ORF">AGERDE_LOCUS12712</name>
</gene>
<reference evidence="2" key="1">
    <citation type="submission" date="2021-06" db="EMBL/GenBank/DDBJ databases">
        <authorList>
            <person name="Kallberg Y."/>
            <person name="Tangrot J."/>
            <person name="Rosling A."/>
        </authorList>
    </citation>
    <scope>NUCLEOTIDE SEQUENCE</scope>
    <source>
        <strain evidence="2">MT106</strain>
    </source>
</reference>
<feature type="compositionally biased region" description="Polar residues" evidence="1">
    <location>
        <begin position="34"/>
        <end position="47"/>
    </location>
</feature>
<evidence type="ECO:0000313" key="2">
    <source>
        <dbReference type="EMBL" id="CAG8682030.1"/>
    </source>
</evidence>
<protein>
    <submittedName>
        <fullName evidence="2">4497_t:CDS:1</fullName>
    </submittedName>
</protein>
<comment type="caution">
    <text evidence="2">The sequence shown here is derived from an EMBL/GenBank/DDBJ whole genome shotgun (WGS) entry which is preliminary data.</text>
</comment>
<name>A0A9N9EK39_9GLOM</name>
<sequence length="47" mass="5264">KINGLRELTTIPTVGLSNIALKIRANSRKGRGDNNYTQRQQISNTHD</sequence>
<evidence type="ECO:0000256" key="1">
    <source>
        <dbReference type="SAM" id="MobiDB-lite"/>
    </source>
</evidence>
<feature type="region of interest" description="Disordered" evidence="1">
    <location>
        <begin position="27"/>
        <end position="47"/>
    </location>
</feature>
<dbReference type="Proteomes" id="UP000789831">
    <property type="component" value="Unassembled WGS sequence"/>
</dbReference>
<keyword evidence="3" id="KW-1185">Reference proteome</keyword>
<feature type="non-terminal residue" evidence="2">
    <location>
        <position position="1"/>
    </location>
</feature>